<dbReference type="Proteomes" id="UP000093391">
    <property type="component" value="Chromosome"/>
</dbReference>
<evidence type="ECO:0000313" key="1">
    <source>
        <dbReference type="EMBL" id="AOA57143.1"/>
    </source>
</evidence>
<protein>
    <recommendedName>
        <fullName evidence="3">Pilus assembly protein PilX</fullName>
    </recommendedName>
</protein>
<dbReference type="STRING" id="1789224.BFG52_01435"/>
<reference evidence="1 2" key="1">
    <citation type="submission" date="2016-08" db="EMBL/GenBank/DDBJ databases">
        <authorList>
            <person name="Seilhamer J.J."/>
        </authorList>
    </citation>
    <scope>NUCLEOTIDE SEQUENCE [LARGE SCALE GENOMIC DNA]</scope>
    <source>
        <strain evidence="1 2">BRTC-1</strain>
    </source>
</reference>
<name>A0A1B2LWK1_9GAMM</name>
<gene>
    <name evidence="1" type="ORF">BFG52_01435</name>
</gene>
<sequence length="259" mass="28594">MKLQQSGATLLLMLCLLLPMSMLGILAAQQSLLNIQLVTHIQARQLLQQATLAIGSQLQHYYQQDDQQDTQLGQQLIAQQLAHTGREMIFCFRPNRSNAENFSLAQASYLSNTASNINSNSRAQREVHLTDKGFCQFDQAQDYASASKAQLVQINLVQLPSAASHGILQTQSLSNGQARSDASHFRIYITAILPQLSASDFSTVAQCFHYPQYARAGSMSQQQCLTQQGAVFQSQFFDLLWLPKASGAPREATANDDVI</sequence>
<dbReference type="EMBL" id="CP016895">
    <property type="protein sequence ID" value="AOA57143.1"/>
    <property type="molecule type" value="Genomic_DNA"/>
</dbReference>
<dbReference type="KEGG" id="ala:BFG52_01435"/>
<accession>A0A1B2LWK1</accession>
<evidence type="ECO:0000313" key="2">
    <source>
        <dbReference type="Proteomes" id="UP000093391"/>
    </source>
</evidence>
<evidence type="ECO:0008006" key="3">
    <source>
        <dbReference type="Google" id="ProtNLM"/>
    </source>
</evidence>
<keyword evidence="2" id="KW-1185">Reference proteome</keyword>
<organism evidence="1 2">
    <name type="scientific">Acinetobacter larvae</name>
    <dbReference type="NCBI Taxonomy" id="1789224"/>
    <lineage>
        <taxon>Bacteria</taxon>
        <taxon>Pseudomonadati</taxon>
        <taxon>Pseudomonadota</taxon>
        <taxon>Gammaproteobacteria</taxon>
        <taxon>Moraxellales</taxon>
        <taxon>Moraxellaceae</taxon>
        <taxon>Acinetobacter</taxon>
    </lineage>
</organism>
<dbReference type="RefSeq" id="WP_067551619.1">
    <property type="nucleotide sequence ID" value="NZ_CP016895.1"/>
</dbReference>
<dbReference type="AlphaFoldDB" id="A0A1B2LWK1"/>
<proteinExistence type="predicted"/>